<evidence type="ECO:0000256" key="1">
    <source>
        <dbReference type="ARBA" id="ARBA00004651"/>
    </source>
</evidence>
<sequence length="405" mass="43704">MIAVNWKLCLAILTCNVVFMSSSYTMLIPFLPMYLTRDLGVDAASVNIWSGIVFSSTFLISAVMAPIWGRMADKRGKRLMAIRASFLLSISYFLGGIVTSPLELTFMRMFQGFASGLWPMELAIMTTYAPPKKLGICLGVMQGALTAGGIIGPLFGGILAEAFGMRRSFFLAAAALFLNFLVLVFFIKEPPTDTAPAADTAKADDKSGKVSLWKIPVIRLMLLSAALVQAVILIVQPILTTYISHLAGDIDNLVFVAGLIFSLGGFASAITAPLWGRFGQRHGFVKTLRIVLILAGIFFLIQSLPDTLYTFAASQFAVGLFFSGIYPSINAILAERTSASIKGRVFGFLFSAQQIGSMGGPILGGVIATYIGMKYVFLAAGAILLCLSFAINWKVRHLHGEKITD</sequence>
<keyword evidence="10" id="KW-1185">Reference proteome</keyword>
<evidence type="ECO:0000313" key="9">
    <source>
        <dbReference type="EMBL" id="MCQ5342515.1"/>
    </source>
</evidence>
<protein>
    <submittedName>
        <fullName evidence="9">MFS transporter</fullName>
    </submittedName>
</protein>
<feature type="transmembrane region" description="Helical" evidence="7">
    <location>
        <begin position="311"/>
        <end position="333"/>
    </location>
</feature>
<keyword evidence="6 7" id="KW-0472">Membrane</keyword>
<feature type="transmembrane region" description="Helical" evidence="7">
    <location>
        <begin position="80"/>
        <end position="98"/>
    </location>
</feature>
<feature type="transmembrane region" description="Helical" evidence="7">
    <location>
        <begin position="136"/>
        <end position="156"/>
    </location>
</feature>
<dbReference type="InterPro" id="IPR020846">
    <property type="entry name" value="MFS_dom"/>
</dbReference>
<feature type="transmembrane region" description="Helical" evidence="7">
    <location>
        <begin position="47"/>
        <end position="68"/>
    </location>
</feature>
<evidence type="ECO:0000256" key="5">
    <source>
        <dbReference type="ARBA" id="ARBA00022989"/>
    </source>
</evidence>
<evidence type="ECO:0000256" key="4">
    <source>
        <dbReference type="ARBA" id="ARBA00022692"/>
    </source>
</evidence>
<keyword evidence="5 7" id="KW-1133">Transmembrane helix</keyword>
<dbReference type="Proteomes" id="UP001206692">
    <property type="component" value="Unassembled WGS sequence"/>
</dbReference>
<name>A0ABT1ST81_9FIRM</name>
<comment type="subcellular location">
    <subcellularLocation>
        <location evidence="1">Cell membrane</location>
        <topology evidence="1">Multi-pass membrane protein</topology>
    </subcellularLocation>
</comment>
<dbReference type="Pfam" id="PF07690">
    <property type="entry name" value="MFS_1"/>
    <property type="match status" value="1"/>
</dbReference>
<dbReference type="PANTHER" id="PTHR43414">
    <property type="entry name" value="MULTIDRUG RESISTANCE PROTEIN MDTG"/>
    <property type="match status" value="1"/>
</dbReference>
<evidence type="ECO:0000256" key="6">
    <source>
        <dbReference type="ARBA" id="ARBA00023136"/>
    </source>
</evidence>
<dbReference type="SUPFAM" id="SSF103473">
    <property type="entry name" value="MFS general substrate transporter"/>
    <property type="match status" value="1"/>
</dbReference>
<dbReference type="EMBL" id="JANGEW010000008">
    <property type="protein sequence ID" value="MCQ5342515.1"/>
    <property type="molecule type" value="Genomic_DNA"/>
</dbReference>
<keyword evidence="4 7" id="KW-0812">Transmembrane</keyword>
<feature type="transmembrane region" description="Helical" evidence="7">
    <location>
        <begin position="345"/>
        <end position="369"/>
    </location>
</feature>
<evidence type="ECO:0000259" key="8">
    <source>
        <dbReference type="PROSITE" id="PS50850"/>
    </source>
</evidence>
<feature type="transmembrane region" description="Helical" evidence="7">
    <location>
        <begin position="220"/>
        <end position="243"/>
    </location>
</feature>
<feature type="transmembrane region" description="Helical" evidence="7">
    <location>
        <begin position="110"/>
        <end position="129"/>
    </location>
</feature>
<dbReference type="PROSITE" id="PS50850">
    <property type="entry name" value="MFS"/>
    <property type="match status" value="1"/>
</dbReference>
<accession>A0ABT1ST81</accession>
<feature type="transmembrane region" description="Helical" evidence="7">
    <location>
        <begin position="168"/>
        <end position="187"/>
    </location>
</feature>
<dbReference type="PANTHER" id="PTHR43414:SF1">
    <property type="entry name" value="PEPTIDE PERMEASE"/>
    <property type="match status" value="1"/>
</dbReference>
<dbReference type="InterPro" id="IPR011701">
    <property type="entry name" value="MFS"/>
</dbReference>
<feature type="domain" description="Major facilitator superfamily (MFS) profile" evidence="8">
    <location>
        <begin position="10"/>
        <end position="399"/>
    </location>
</feature>
<evidence type="ECO:0000256" key="2">
    <source>
        <dbReference type="ARBA" id="ARBA00022448"/>
    </source>
</evidence>
<feature type="transmembrane region" description="Helical" evidence="7">
    <location>
        <begin position="375"/>
        <end position="393"/>
    </location>
</feature>
<reference evidence="9 10" key="1">
    <citation type="submission" date="2022-06" db="EMBL/GenBank/DDBJ databases">
        <title>Isolation of gut microbiota from human fecal samples.</title>
        <authorList>
            <person name="Pamer E.G."/>
            <person name="Barat B."/>
            <person name="Waligurski E."/>
            <person name="Medina S."/>
            <person name="Paddock L."/>
            <person name="Mostad J."/>
        </authorList>
    </citation>
    <scope>NUCLEOTIDE SEQUENCE [LARGE SCALE GENOMIC DNA]</scope>
    <source>
        <strain evidence="9 10">DFI.1.1</strain>
    </source>
</reference>
<comment type="caution">
    <text evidence="9">The sequence shown here is derived from an EMBL/GenBank/DDBJ whole genome shotgun (WGS) entry which is preliminary data.</text>
</comment>
<dbReference type="InterPro" id="IPR001958">
    <property type="entry name" value="Tet-R_TetA/multi-R_MdtG-like"/>
</dbReference>
<keyword evidence="3" id="KW-1003">Cell membrane</keyword>
<organism evidence="9 10">
    <name type="scientific">Megasphaera massiliensis</name>
    <dbReference type="NCBI Taxonomy" id="1232428"/>
    <lineage>
        <taxon>Bacteria</taxon>
        <taxon>Bacillati</taxon>
        <taxon>Bacillota</taxon>
        <taxon>Negativicutes</taxon>
        <taxon>Veillonellales</taxon>
        <taxon>Veillonellaceae</taxon>
        <taxon>Megasphaera</taxon>
    </lineage>
</organism>
<keyword evidence="2" id="KW-0813">Transport</keyword>
<evidence type="ECO:0000256" key="3">
    <source>
        <dbReference type="ARBA" id="ARBA00022475"/>
    </source>
</evidence>
<dbReference type="Gene3D" id="1.20.1250.20">
    <property type="entry name" value="MFS general substrate transporter like domains"/>
    <property type="match status" value="1"/>
</dbReference>
<dbReference type="InterPro" id="IPR036259">
    <property type="entry name" value="MFS_trans_sf"/>
</dbReference>
<proteinExistence type="predicted"/>
<gene>
    <name evidence="9" type="ORF">NE675_05655</name>
</gene>
<feature type="transmembrane region" description="Helical" evidence="7">
    <location>
        <begin position="287"/>
        <end position="305"/>
    </location>
</feature>
<evidence type="ECO:0000313" key="10">
    <source>
        <dbReference type="Proteomes" id="UP001206692"/>
    </source>
</evidence>
<evidence type="ECO:0000256" key="7">
    <source>
        <dbReference type="SAM" id="Phobius"/>
    </source>
</evidence>
<feature type="transmembrane region" description="Helical" evidence="7">
    <location>
        <begin position="255"/>
        <end position="275"/>
    </location>
</feature>
<dbReference type="PRINTS" id="PR01035">
    <property type="entry name" value="TCRTETA"/>
</dbReference>